<dbReference type="InterPro" id="IPR009057">
    <property type="entry name" value="Homeodomain-like_sf"/>
</dbReference>
<dbReference type="GO" id="GO:0043565">
    <property type="term" value="F:sequence-specific DNA binding"/>
    <property type="evidence" value="ECO:0007669"/>
    <property type="project" value="InterPro"/>
</dbReference>
<dbReference type="PANTHER" id="PTHR43280">
    <property type="entry name" value="ARAC-FAMILY TRANSCRIPTIONAL REGULATOR"/>
    <property type="match status" value="1"/>
</dbReference>
<sequence length="288" mass="33672">MTSIKTYKLIDERNNQIVFDIKKMEDIYNKSAGKVDLPHRHDFYIIILTSKAQGIHIIDFNEFLLKDRQVFFLSPGQVHQIRETQKPDGWVITFSRQFLVKNDIDYRFIEDINLFQDYGYTPPLLLNAEQLKQLNSYSAQIFETHHSITKFKSEMIGALLKLFLIYSNNICDIHTKDPQQLHAGSMILKEFKNLVEKHFSEWHKVHEYAKALHVTPDHLNRTIKSLIGKTAKEYLQSRIIIAAKRLLSFSDKTTKEIGYNLGFNEPANFSNFFKKCTGVSPSNFKQKH</sequence>
<dbReference type="SUPFAM" id="SSF46689">
    <property type="entry name" value="Homeodomain-like"/>
    <property type="match status" value="1"/>
</dbReference>
<dbReference type="RefSeq" id="WP_091410625.1">
    <property type="nucleotide sequence ID" value="NZ_FOAB01000006.1"/>
</dbReference>
<dbReference type="SUPFAM" id="SSF51215">
    <property type="entry name" value="Regulatory protein AraC"/>
    <property type="match status" value="1"/>
</dbReference>
<protein>
    <submittedName>
        <fullName evidence="5">Transcriptional regulator, AraC family</fullName>
    </submittedName>
</protein>
<name>A0A1H7TDM2_AQUAM</name>
<dbReference type="Pfam" id="PF12833">
    <property type="entry name" value="HTH_18"/>
    <property type="match status" value="1"/>
</dbReference>
<keyword evidence="6" id="KW-1185">Reference proteome</keyword>
<evidence type="ECO:0000256" key="3">
    <source>
        <dbReference type="ARBA" id="ARBA00023163"/>
    </source>
</evidence>
<keyword evidence="2" id="KW-0238">DNA-binding</keyword>
<dbReference type="PANTHER" id="PTHR43280:SF32">
    <property type="entry name" value="TRANSCRIPTIONAL REGULATORY PROTEIN"/>
    <property type="match status" value="1"/>
</dbReference>
<gene>
    <name evidence="5" type="ORF">SAMN04487910_3377</name>
</gene>
<dbReference type="STRING" id="1038014.SAMN04487910_3377"/>
<keyword evidence="1" id="KW-0805">Transcription regulation</keyword>
<evidence type="ECO:0000256" key="1">
    <source>
        <dbReference type="ARBA" id="ARBA00023015"/>
    </source>
</evidence>
<evidence type="ECO:0000313" key="5">
    <source>
        <dbReference type="EMBL" id="SEL82645.1"/>
    </source>
</evidence>
<dbReference type="SMART" id="SM00342">
    <property type="entry name" value="HTH_ARAC"/>
    <property type="match status" value="1"/>
</dbReference>
<dbReference type="InterPro" id="IPR003313">
    <property type="entry name" value="AraC-bd"/>
</dbReference>
<dbReference type="InterPro" id="IPR037923">
    <property type="entry name" value="HTH-like"/>
</dbReference>
<evidence type="ECO:0000259" key="4">
    <source>
        <dbReference type="PROSITE" id="PS01124"/>
    </source>
</evidence>
<dbReference type="EMBL" id="FOAB01000006">
    <property type="protein sequence ID" value="SEL82645.1"/>
    <property type="molecule type" value="Genomic_DNA"/>
</dbReference>
<feature type="domain" description="HTH araC/xylS-type" evidence="4">
    <location>
        <begin position="189"/>
        <end position="287"/>
    </location>
</feature>
<reference evidence="5 6" key="1">
    <citation type="submission" date="2016-10" db="EMBL/GenBank/DDBJ databases">
        <authorList>
            <person name="de Groot N.N."/>
        </authorList>
    </citation>
    <scope>NUCLEOTIDE SEQUENCE [LARGE SCALE GENOMIC DNA]</scope>
    <source>
        <strain evidence="5 6">DSM 25232</strain>
    </source>
</reference>
<dbReference type="PROSITE" id="PS01124">
    <property type="entry name" value="HTH_ARAC_FAMILY_2"/>
    <property type="match status" value="1"/>
</dbReference>
<proteinExistence type="predicted"/>
<accession>A0A1H7TDM2</accession>
<dbReference type="GO" id="GO:0003700">
    <property type="term" value="F:DNA-binding transcription factor activity"/>
    <property type="evidence" value="ECO:0007669"/>
    <property type="project" value="InterPro"/>
</dbReference>
<dbReference type="AlphaFoldDB" id="A0A1H7TDM2"/>
<evidence type="ECO:0000256" key="2">
    <source>
        <dbReference type="ARBA" id="ARBA00023125"/>
    </source>
</evidence>
<dbReference type="Pfam" id="PF02311">
    <property type="entry name" value="AraC_binding"/>
    <property type="match status" value="1"/>
</dbReference>
<dbReference type="OrthoDB" id="1096411at2"/>
<dbReference type="InterPro" id="IPR018060">
    <property type="entry name" value="HTH_AraC"/>
</dbReference>
<evidence type="ECO:0000313" key="6">
    <source>
        <dbReference type="Proteomes" id="UP000198521"/>
    </source>
</evidence>
<dbReference type="Gene3D" id="1.10.10.60">
    <property type="entry name" value="Homeodomain-like"/>
    <property type="match status" value="1"/>
</dbReference>
<dbReference type="Proteomes" id="UP000198521">
    <property type="component" value="Unassembled WGS sequence"/>
</dbReference>
<keyword evidence="3" id="KW-0804">Transcription</keyword>
<organism evidence="5 6">
    <name type="scientific">Aquimarina amphilecti</name>
    <dbReference type="NCBI Taxonomy" id="1038014"/>
    <lineage>
        <taxon>Bacteria</taxon>
        <taxon>Pseudomonadati</taxon>
        <taxon>Bacteroidota</taxon>
        <taxon>Flavobacteriia</taxon>
        <taxon>Flavobacteriales</taxon>
        <taxon>Flavobacteriaceae</taxon>
        <taxon>Aquimarina</taxon>
    </lineage>
</organism>